<accession>A0ABX8H2P9</accession>
<evidence type="ECO:0000313" key="3">
    <source>
        <dbReference type="Proteomes" id="UP000682802"/>
    </source>
</evidence>
<gene>
    <name evidence="2" type="ORF">KM029_19700</name>
</gene>
<protein>
    <submittedName>
        <fullName evidence="2">Uncharacterized protein</fullName>
    </submittedName>
</protein>
<reference evidence="2 3" key="1">
    <citation type="submission" date="2021-05" db="EMBL/GenBank/DDBJ databases">
        <title>Comparative genomic studies on the polysaccharide-degrading batcterial strains of the Flammeovirga genus.</title>
        <authorList>
            <person name="Zewei F."/>
            <person name="Zheng Z."/>
            <person name="Yu L."/>
            <person name="Ruyue G."/>
            <person name="Yanhong M."/>
            <person name="Yuanyuan C."/>
            <person name="Jingyan G."/>
            <person name="Wenjun H."/>
        </authorList>
    </citation>
    <scope>NUCLEOTIDE SEQUENCE [LARGE SCALE GENOMIC DNA]</scope>
    <source>
        <strain evidence="2 3">YS10</strain>
    </source>
</reference>
<evidence type="ECO:0000256" key="1">
    <source>
        <dbReference type="SAM" id="SignalP"/>
    </source>
</evidence>
<dbReference type="EMBL" id="CP076129">
    <property type="protein sequence ID" value="QWG09908.1"/>
    <property type="molecule type" value="Genomic_DNA"/>
</dbReference>
<name>A0ABX8H2P9_9BACT</name>
<organism evidence="2 3">
    <name type="scientific">Flammeovirga kamogawensis</name>
    <dbReference type="NCBI Taxonomy" id="373891"/>
    <lineage>
        <taxon>Bacteria</taxon>
        <taxon>Pseudomonadati</taxon>
        <taxon>Bacteroidota</taxon>
        <taxon>Cytophagia</taxon>
        <taxon>Cytophagales</taxon>
        <taxon>Flammeovirgaceae</taxon>
        <taxon>Flammeovirga</taxon>
    </lineage>
</organism>
<dbReference type="RefSeq" id="WP_144076561.1">
    <property type="nucleotide sequence ID" value="NZ_CP076129.1"/>
</dbReference>
<dbReference type="Proteomes" id="UP000682802">
    <property type="component" value="Chromosome 2"/>
</dbReference>
<sequence length="130" mass="15093">MKLILVILFTLISVSSFAQKTLDIEKYKNCELFADKGDFDNSERLEQVKELEGELITVYLLKRGKKNIIKSTFTGKIDYTTINKKEKDNEEPSVEVIVIAKETEEGKMKAIFPHTNMKYYRLYKANCLNN</sequence>
<proteinExistence type="predicted"/>
<keyword evidence="3" id="KW-1185">Reference proteome</keyword>
<keyword evidence="1" id="KW-0732">Signal</keyword>
<evidence type="ECO:0000313" key="2">
    <source>
        <dbReference type="EMBL" id="QWG09908.1"/>
    </source>
</evidence>
<feature type="signal peptide" evidence="1">
    <location>
        <begin position="1"/>
        <end position="18"/>
    </location>
</feature>
<feature type="chain" id="PRO_5045973473" evidence="1">
    <location>
        <begin position="19"/>
        <end position="130"/>
    </location>
</feature>